<evidence type="ECO:0000256" key="5">
    <source>
        <dbReference type="ARBA" id="ARBA00022694"/>
    </source>
</evidence>
<evidence type="ECO:0000256" key="3">
    <source>
        <dbReference type="ARBA" id="ARBA00019010"/>
    </source>
</evidence>
<evidence type="ECO:0000256" key="8">
    <source>
        <dbReference type="ARBA" id="ARBA00022840"/>
    </source>
</evidence>
<keyword evidence="4" id="KW-0963">Cytoplasm</keyword>
<evidence type="ECO:0000256" key="9">
    <source>
        <dbReference type="ARBA" id="ARBA00022842"/>
    </source>
</evidence>
<dbReference type="PANTHER" id="PTHR33540:SF2">
    <property type="entry name" value="TRNA THREONYLCARBAMOYLADENOSINE BIOSYNTHESIS PROTEIN TSAE"/>
    <property type="match status" value="1"/>
</dbReference>
<reference evidence="11" key="2">
    <citation type="journal article" date="2015" name="Genome Announc.">
        <title>Draft Genome Sequence of Filamentous Marine Cyanobacterium Lyngbya confervoides Strain BDU141951.</title>
        <authorList>
            <person name="Chandrababunaidu M.M."/>
            <person name="Sen D."/>
            <person name="Tripathy S."/>
        </authorList>
    </citation>
    <scope>NUCLEOTIDE SEQUENCE</scope>
    <source>
        <strain evidence="11">BDU141951</strain>
    </source>
</reference>
<dbReference type="InterPro" id="IPR027417">
    <property type="entry name" value="P-loop_NTPase"/>
</dbReference>
<dbReference type="EMBL" id="JTHE02000003">
    <property type="protein sequence ID" value="NEV68863.1"/>
    <property type="molecule type" value="Genomic_DNA"/>
</dbReference>
<reference evidence="11" key="1">
    <citation type="submission" date="2014-11" db="EMBL/GenBank/DDBJ databases">
        <authorList>
            <person name="Malar M.C."/>
            <person name="Sen D."/>
            <person name="Tripathy S."/>
        </authorList>
    </citation>
    <scope>NUCLEOTIDE SEQUENCE</scope>
    <source>
        <strain evidence="11">BDU141951</strain>
    </source>
</reference>
<keyword evidence="6" id="KW-0479">Metal-binding</keyword>
<sequence>MSKTLLLPDDRATFALGQWLGVRLEAGTVVLLTGDLGAGKTTLTKGLGQGLAIPDEIDSPTFTLINEYDRGRLPLYHVDLYRLEGAESDRLFLESYWEGIEYPPGIVAIEWAERLRYLPPEPLNIALSHHPAAGREVTLTPSNAAQTYLLEALTTDALLADEI</sequence>
<dbReference type="Pfam" id="PF02367">
    <property type="entry name" value="TsaE"/>
    <property type="match status" value="1"/>
</dbReference>
<dbReference type="GO" id="GO:0005737">
    <property type="term" value="C:cytoplasm"/>
    <property type="evidence" value="ECO:0007669"/>
    <property type="project" value="UniProtKB-SubCell"/>
</dbReference>
<keyword evidence="7" id="KW-0547">Nucleotide-binding</keyword>
<comment type="similarity">
    <text evidence="2">Belongs to the TsaE family.</text>
</comment>
<proteinExistence type="inferred from homology"/>
<evidence type="ECO:0000256" key="2">
    <source>
        <dbReference type="ARBA" id="ARBA00007599"/>
    </source>
</evidence>
<dbReference type="AlphaFoldDB" id="A0A0C1Y9E8"/>
<dbReference type="PANTHER" id="PTHR33540">
    <property type="entry name" value="TRNA THREONYLCARBAMOYLADENOSINE BIOSYNTHESIS PROTEIN TSAE"/>
    <property type="match status" value="1"/>
</dbReference>
<evidence type="ECO:0000256" key="1">
    <source>
        <dbReference type="ARBA" id="ARBA00004496"/>
    </source>
</evidence>
<keyword evidence="9" id="KW-0460">Magnesium</keyword>
<keyword evidence="8" id="KW-0067">ATP-binding</keyword>
<name>A0A0C1Y9E8_9CYAN</name>
<organism evidence="11">
    <name type="scientific">Lyngbya confervoides BDU141951</name>
    <dbReference type="NCBI Taxonomy" id="1574623"/>
    <lineage>
        <taxon>Bacteria</taxon>
        <taxon>Bacillati</taxon>
        <taxon>Cyanobacteriota</taxon>
        <taxon>Cyanophyceae</taxon>
        <taxon>Oscillatoriophycideae</taxon>
        <taxon>Oscillatoriales</taxon>
        <taxon>Microcoleaceae</taxon>
        <taxon>Lyngbya</taxon>
    </lineage>
</organism>
<comment type="caution">
    <text evidence="11">The sequence shown here is derived from an EMBL/GenBank/DDBJ whole genome shotgun (WGS) entry which is preliminary data.</text>
</comment>
<evidence type="ECO:0000256" key="4">
    <source>
        <dbReference type="ARBA" id="ARBA00022490"/>
    </source>
</evidence>
<reference evidence="11" key="3">
    <citation type="submission" date="2020-02" db="EMBL/GenBank/DDBJ databases">
        <authorList>
            <person name="Sarangi A.N."/>
            <person name="Ghosh S."/>
            <person name="Mukherjee M."/>
            <person name="Tripathy S."/>
        </authorList>
    </citation>
    <scope>NUCLEOTIDE SEQUENCE</scope>
    <source>
        <strain evidence="11">BDU141951</strain>
    </source>
</reference>
<dbReference type="GO" id="GO:0046872">
    <property type="term" value="F:metal ion binding"/>
    <property type="evidence" value="ECO:0007669"/>
    <property type="project" value="UniProtKB-KW"/>
</dbReference>
<comment type="subcellular location">
    <subcellularLocation>
        <location evidence="1">Cytoplasm</location>
    </subcellularLocation>
</comment>
<dbReference type="SUPFAM" id="SSF52540">
    <property type="entry name" value="P-loop containing nucleoside triphosphate hydrolases"/>
    <property type="match status" value="1"/>
</dbReference>
<gene>
    <name evidence="11" type="primary">tsaE</name>
    <name evidence="11" type="ORF">QQ91_017325</name>
</gene>
<dbReference type="GO" id="GO:0002949">
    <property type="term" value="P:tRNA threonylcarbamoyladenosine modification"/>
    <property type="evidence" value="ECO:0007669"/>
    <property type="project" value="InterPro"/>
</dbReference>
<dbReference type="NCBIfam" id="TIGR00150">
    <property type="entry name" value="T6A_YjeE"/>
    <property type="match status" value="1"/>
</dbReference>
<dbReference type="GO" id="GO:0005524">
    <property type="term" value="F:ATP binding"/>
    <property type="evidence" value="ECO:0007669"/>
    <property type="project" value="UniProtKB-KW"/>
</dbReference>
<protein>
    <recommendedName>
        <fullName evidence="3">tRNA threonylcarbamoyladenosine biosynthesis protein TsaE</fullName>
    </recommendedName>
    <alternativeName>
        <fullName evidence="10">t(6)A37 threonylcarbamoyladenosine biosynthesis protein TsaE</fullName>
    </alternativeName>
</protein>
<keyword evidence="5" id="KW-0819">tRNA processing</keyword>
<evidence type="ECO:0000256" key="10">
    <source>
        <dbReference type="ARBA" id="ARBA00032441"/>
    </source>
</evidence>
<dbReference type="Gene3D" id="3.40.50.300">
    <property type="entry name" value="P-loop containing nucleotide triphosphate hydrolases"/>
    <property type="match status" value="1"/>
</dbReference>
<accession>A0A0C1Y9E8</accession>
<evidence type="ECO:0000313" key="11">
    <source>
        <dbReference type="EMBL" id="NEV68863.1"/>
    </source>
</evidence>
<evidence type="ECO:0000256" key="7">
    <source>
        <dbReference type="ARBA" id="ARBA00022741"/>
    </source>
</evidence>
<dbReference type="InterPro" id="IPR003442">
    <property type="entry name" value="T6A_TsaE"/>
</dbReference>
<evidence type="ECO:0000256" key="6">
    <source>
        <dbReference type="ARBA" id="ARBA00022723"/>
    </source>
</evidence>